<accession>A0A382H6K1</accession>
<protein>
    <submittedName>
        <fullName evidence="2">Uncharacterized protein</fullName>
    </submittedName>
</protein>
<sequence>EAGLTAIWLRGWQGLARRRPAGRTRRRLSRRSAATGWDRSSHAQRGVQVAAPQIARQRLGKM</sequence>
<feature type="non-terminal residue" evidence="2">
    <location>
        <position position="62"/>
    </location>
</feature>
<organism evidence="2">
    <name type="scientific">marine metagenome</name>
    <dbReference type="NCBI Taxonomy" id="408172"/>
    <lineage>
        <taxon>unclassified sequences</taxon>
        <taxon>metagenomes</taxon>
        <taxon>ecological metagenomes</taxon>
    </lineage>
</organism>
<reference evidence="2" key="1">
    <citation type="submission" date="2018-05" db="EMBL/GenBank/DDBJ databases">
        <authorList>
            <person name="Lanie J.A."/>
            <person name="Ng W.-L."/>
            <person name="Kazmierczak K.M."/>
            <person name="Andrzejewski T.M."/>
            <person name="Davidsen T.M."/>
            <person name="Wayne K.J."/>
            <person name="Tettelin H."/>
            <person name="Glass J.I."/>
            <person name="Rusch D."/>
            <person name="Podicherti R."/>
            <person name="Tsui H.-C.T."/>
            <person name="Winkler M.E."/>
        </authorList>
    </citation>
    <scope>NUCLEOTIDE SEQUENCE</scope>
</reference>
<dbReference type="AlphaFoldDB" id="A0A382H6K1"/>
<feature type="region of interest" description="Disordered" evidence="1">
    <location>
        <begin position="21"/>
        <end position="49"/>
    </location>
</feature>
<name>A0A382H6K1_9ZZZZ</name>
<evidence type="ECO:0000313" key="2">
    <source>
        <dbReference type="EMBL" id="SVB82799.1"/>
    </source>
</evidence>
<dbReference type="EMBL" id="UINC01059416">
    <property type="protein sequence ID" value="SVB82799.1"/>
    <property type="molecule type" value="Genomic_DNA"/>
</dbReference>
<evidence type="ECO:0000256" key="1">
    <source>
        <dbReference type="SAM" id="MobiDB-lite"/>
    </source>
</evidence>
<feature type="compositionally biased region" description="Basic residues" evidence="1">
    <location>
        <begin position="21"/>
        <end position="30"/>
    </location>
</feature>
<proteinExistence type="predicted"/>
<gene>
    <name evidence="2" type="ORF">METZ01_LOCUS235653</name>
</gene>
<feature type="non-terminal residue" evidence="2">
    <location>
        <position position="1"/>
    </location>
</feature>